<feature type="transmembrane region" description="Helical" evidence="1">
    <location>
        <begin position="196"/>
        <end position="215"/>
    </location>
</feature>
<sequence length="299" mass="35114">MLEYYAIMYPSKIHAELSKLKALLCMNYNATCSADSLLNSKNSIKSLPEQNVNLAADGCNLLDRDLTDLAQRQFYEFQIVLKWSGFLSRINSSSARVQLQNLWITFMVVIGIYMMFYDLFFLLIDFQMKYASHVAISIAVICQALISLLLSTYWQRNLCFERFFHQLHHCKIRDMDTFDTGYVTTNKKIRWQFLGIQIYCTVNAVMFLMSMATNSLETVMLPSLSHSFYYRELRYIRPCIAYIFLTIINYNMHIYLCLTNVLHFEVKKFNFKLTQIVSITMTFFAFFLNIKSKDQSLPI</sequence>
<protein>
    <submittedName>
        <fullName evidence="3">Uncharacterized protein</fullName>
    </submittedName>
</protein>
<feature type="transmembrane region" description="Helical" evidence="1">
    <location>
        <begin position="102"/>
        <end position="124"/>
    </location>
</feature>
<feature type="transmembrane region" description="Helical" evidence="1">
    <location>
        <begin position="130"/>
        <end position="154"/>
    </location>
</feature>
<reference evidence="3" key="1">
    <citation type="submission" date="2024-02" db="UniProtKB">
        <authorList>
            <consortium name="WormBaseParasite"/>
        </authorList>
    </citation>
    <scope>IDENTIFICATION</scope>
</reference>
<keyword evidence="1" id="KW-0812">Transmembrane</keyword>
<evidence type="ECO:0000313" key="2">
    <source>
        <dbReference type="Proteomes" id="UP000887575"/>
    </source>
</evidence>
<evidence type="ECO:0000256" key="1">
    <source>
        <dbReference type="SAM" id="Phobius"/>
    </source>
</evidence>
<dbReference type="Proteomes" id="UP000887575">
    <property type="component" value="Unassembled WGS sequence"/>
</dbReference>
<feature type="transmembrane region" description="Helical" evidence="1">
    <location>
        <begin position="235"/>
        <end position="258"/>
    </location>
</feature>
<keyword evidence="2" id="KW-1185">Reference proteome</keyword>
<evidence type="ECO:0000313" key="3">
    <source>
        <dbReference type="WBParaSite" id="MBELARI_LOCUS15563"/>
    </source>
</evidence>
<dbReference type="AlphaFoldDB" id="A0AAF3END1"/>
<name>A0AAF3END1_9BILA</name>
<keyword evidence="1" id="KW-0472">Membrane</keyword>
<feature type="transmembrane region" description="Helical" evidence="1">
    <location>
        <begin position="270"/>
        <end position="290"/>
    </location>
</feature>
<organism evidence="2 3">
    <name type="scientific">Mesorhabditis belari</name>
    <dbReference type="NCBI Taxonomy" id="2138241"/>
    <lineage>
        <taxon>Eukaryota</taxon>
        <taxon>Metazoa</taxon>
        <taxon>Ecdysozoa</taxon>
        <taxon>Nematoda</taxon>
        <taxon>Chromadorea</taxon>
        <taxon>Rhabditida</taxon>
        <taxon>Rhabditina</taxon>
        <taxon>Rhabditomorpha</taxon>
        <taxon>Rhabditoidea</taxon>
        <taxon>Rhabditidae</taxon>
        <taxon>Mesorhabditinae</taxon>
        <taxon>Mesorhabditis</taxon>
    </lineage>
</organism>
<proteinExistence type="predicted"/>
<dbReference type="WBParaSite" id="MBELARI_LOCUS15563">
    <property type="protein sequence ID" value="MBELARI_LOCUS15563"/>
    <property type="gene ID" value="MBELARI_LOCUS15563"/>
</dbReference>
<keyword evidence="1" id="KW-1133">Transmembrane helix</keyword>
<accession>A0AAF3END1</accession>